<dbReference type="InterPro" id="IPR020534">
    <property type="entry name" value="Uncharacterised_YqxA"/>
</dbReference>
<keyword evidence="1" id="KW-0732">Signal</keyword>
<dbReference type="STRING" id="1367477.N288_18510"/>
<gene>
    <name evidence="2" type="ORF">N288_18510</name>
</gene>
<dbReference type="Pfam" id="PF12438">
    <property type="entry name" value="DUF3679"/>
    <property type="match status" value="1"/>
</dbReference>
<keyword evidence="3" id="KW-1185">Reference proteome</keyword>
<feature type="signal peptide" evidence="1">
    <location>
        <begin position="1"/>
        <end position="32"/>
    </location>
</feature>
<proteinExistence type="predicted"/>
<evidence type="ECO:0008006" key="4">
    <source>
        <dbReference type="Google" id="ProtNLM"/>
    </source>
</evidence>
<protein>
    <recommendedName>
        <fullName evidence="4">DUF3679 domain-containing protein</fullName>
    </recommendedName>
</protein>
<reference evidence="2 3" key="1">
    <citation type="submission" date="2013-07" db="EMBL/GenBank/DDBJ databases">
        <title>Complete genome sequence of Bacillus infantis NRRL B-14911 that has potential to induce cardiac disease by antigenic mimicry.</title>
        <authorList>
            <person name="Massilamany C."/>
            <person name="Smith T.P.L."/>
            <person name="Loy J.D."/>
            <person name="Barletta R."/>
            <person name="Reddy J."/>
        </authorList>
    </citation>
    <scope>NUCLEOTIDE SEQUENCE [LARGE SCALE GENOMIC DNA]</scope>
    <source>
        <strain evidence="2 3">NRRL B-14911</strain>
    </source>
</reference>
<evidence type="ECO:0000313" key="3">
    <source>
        <dbReference type="Proteomes" id="UP000017805"/>
    </source>
</evidence>
<sequence>MKKVIMMKMFMVKAFLAAALMFISVLFGMQHANEGTRAMRGYDEKGLNPAFSINESSTGELEASILGQDVSSHDLEKKREKLEEMKAYNFFSSAGRDLAEGLSKAADTAIQKVADLIK</sequence>
<dbReference type="PATRIC" id="fig|1367477.3.peg.3689"/>
<evidence type="ECO:0000313" key="2">
    <source>
        <dbReference type="EMBL" id="AGX05582.1"/>
    </source>
</evidence>
<dbReference type="EMBL" id="CP006643">
    <property type="protein sequence ID" value="AGX05582.1"/>
    <property type="molecule type" value="Genomic_DNA"/>
</dbReference>
<name>U5LG56_9BACI</name>
<feature type="chain" id="PRO_5038440060" description="DUF3679 domain-containing protein" evidence="1">
    <location>
        <begin position="33"/>
        <end position="118"/>
    </location>
</feature>
<accession>U5LG56</accession>
<evidence type="ECO:0000256" key="1">
    <source>
        <dbReference type="SAM" id="SignalP"/>
    </source>
</evidence>
<dbReference type="AlphaFoldDB" id="U5LG56"/>
<organism evidence="2 3">
    <name type="scientific">Bacillus infantis NRRL B-14911</name>
    <dbReference type="NCBI Taxonomy" id="1367477"/>
    <lineage>
        <taxon>Bacteria</taxon>
        <taxon>Bacillati</taxon>
        <taxon>Bacillota</taxon>
        <taxon>Bacilli</taxon>
        <taxon>Bacillales</taxon>
        <taxon>Bacillaceae</taxon>
        <taxon>Bacillus</taxon>
    </lineage>
</organism>
<dbReference type="HOGENOM" id="CLU_167376_0_0_9"/>
<dbReference type="Proteomes" id="UP000017805">
    <property type="component" value="Chromosome"/>
</dbReference>
<dbReference type="KEGG" id="bif:N288_18510"/>